<sequence length="135" mass="15154">MRILIVDDDFITRKSLIKMLQAYGDCDEATNGQEAVDSFNMAWEESRPYDLVLLDIMMPSLDGQDALQQIREFESSRGIMGFGEAKVIMVSALDDPRNVVQAFYAGGASSYLIKPVQAQKLYEEMEKLGFASRAK</sequence>
<dbReference type="RefSeq" id="WP_008871086.1">
    <property type="nucleotide sequence ID" value="NZ_ACJN02000003.1"/>
</dbReference>
<evidence type="ECO:0000256" key="1">
    <source>
        <dbReference type="PROSITE-ProRule" id="PRU00169"/>
    </source>
</evidence>
<dbReference type="PANTHER" id="PTHR43228:SF1">
    <property type="entry name" value="TWO-COMPONENT RESPONSE REGULATOR ARR22"/>
    <property type="match status" value="1"/>
</dbReference>
<reference evidence="3" key="1">
    <citation type="submission" date="2010-05" db="EMBL/GenBank/DDBJ databases">
        <title>The draft genome of Desulfonatronospira thiodismutans ASO3-1.</title>
        <authorList>
            <consortium name="US DOE Joint Genome Institute (JGI-PGF)"/>
            <person name="Lucas S."/>
            <person name="Copeland A."/>
            <person name="Lapidus A."/>
            <person name="Cheng J.-F."/>
            <person name="Bruce D."/>
            <person name="Goodwin L."/>
            <person name="Pitluck S."/>
            <person name="Chertkov O."/>
            <person name="Brettin T."/>
            <person name="Detter J.C."/>
            <person name="Han C."/>
            <person name="Land M.L."/>
            <person name="Hauser L."/>
            <person name="Kyrpides N."/>
            <person name="Mikhailova N."/>
            <person name="Muyzer G."/>
            <person name="Woyke T."/>
        </authorList>
    </citation>
    <scope>NUCLEOTIDE SEQUENCE [LARGE SCALE GENOMIC DNA]</scope>
    <source>
        <strain evidence="3">ASO3-1</strain>
    </source>
</reference>
<dbReference type="SMART" id="SM00448">
    <property type="entry name" value="REC"/>
    <property type="match status" value="1"/>
</dbReference>
<dbReference type="InterPro" id="IPR011006">
    <property type="entry name" value="CheY-like_superfamily"/>
</dbReference>
<evidence type="ECO:0000259" key="2">
    <source>
        <dbReference type="PROSITE" id="PS50110"/>
    </source>
</evidence>
<feature type="domain" description="Response regulatory" evidence="2">
    <location>
        <begin position="2"/>
        <end position="129"/>
    </location>
</feature>
<dbReference type="EMBL" id="ACJN02000003">
    <property type="protein sequence ID" value="EFI33737.1"/>
    <property type="molecule type" value="Genomic_DNA"/>
</dbReference>
<evidence type="ECO:0000313" key="3">
    <source>
        <dbReference type="EMBL" id="EFI33737.1"/>
    </source>
</evidence>
<dbReference type="SUPFAM" id="SSF52172">
    <property type="entry name" value="CheY-like"/>
    <property type="match status" value="1"/>
</dbReference>
<dbReference type="PROSITE" id="PS50110">
    <property type="entry name" value="RESPONSE_REGULATORY"/>
    <property type="match status" value="1"/>
</dbReference>
<dbReference type="PANTHER" id="PTHR43228">
    <property type="entry name" value="TWO-COMPONENT RESPONSE REGULATOR"/>
    <property type="match status" value="1"/>
</dbReference>
<accession>D6SSS1</accession>
<feature type="modified residue" description="4-aspartylphosphate" evidence="1">
    <location>
        <position position="55"/>
    </location>
</feature>
<dbReference type="OrthoDB" id="9790466at2"/>
<dbReference type="CDD" id="cd17546">
    <property type="entry name" value="REC_hyHK_CKI1_RcsC-like"/>
    <property type="match status" value="1"/>
</dbReference>
<dbReference type="InterPro" id="IPR001789">
    <property type="entry name" value="Sig_transdc_resp-reg_receiver"/>
</dbReference>
<dbReference type="eggNOG" id="COG0745">
    <property type="taxonomic scope" value="Bacteria"/>
</dbReference>
<protein>
    <submittedName>
        <fullName evidence="3">Response regulator receiver protein</fullName>
    </submittedName>
</protein>
<comment type="caution">
    <text evidence="3">The sequence shown here is derived from an EMBL/GenBank/DDBJ whole genome shotgun (WGS) entry which is preliminary data.</text>
</comment>
<dbReference type="InterPro" id="IPR052048">
    <property type="entry name" value="ST_Response_Regulator"/>
</dbReference>
<dbReference type="GO" id="GO:0000160">
    <property type="term" value="P:phosphorelay signal transduction system"/>
    <property type="evidence" value="ECO:0007669"/>
    <property type="project" value="InterPro"/>
</dbReference>
<gene>
    <name evidence="3" type="ORF">Dthio_PD1076</name>
</gene>
<keyword evidence="4" id="KW-1185">Reference proteome</keyword>
<name>D6SSS1_9BACT</name>
<dbReference type="Gene3D" id="3.40.50.2300">
    <property type="match status" value="1"/>
</dbReference>
<keyword evidence="1" id="KW-0597">Phosphoprotein</keyword>
<dbReference type="Proteomes" id="UP000005496">
    <property type="component" value="Unassembled WGS sequence"/>
</dbReference>
<dbReference type="Pfam" id="PF00072">
    <property type="entry name" value="Response_reg"/>
    <property type="match status" value="1"/>
</dbReference>
<proteinExistence type="predicted"/>
<dbReference type="AlphaFoldDB" id="D6SSS1"/>
<evidence type="ECO:0000313" key="4">
    <source>
        <dbReference type="Proteomes" id="UP000005496"/>
    </source>
</evidence>
<organism evidence="3 4">
    <name type="scientific">Desulfonatronospira thiodismutans ASO3-1</name>
    <dbReference type="NCBI Taxonomy" id="555779"/>
    <lineage>
        <taxon>Bacteria</taxon>
        <taxon>Pseudomonadati</taxon>
        <taxon>Thermodesulfobacteriota</taxon>
        <taxon>Desulfovibrionia</taxon>
        <taxon>Desulfovibrionales</taxon>
        <taxon>Desulfonatronovibrionaceae</taxon>
        <taxon>Desulfonatronospira</taxon>
    </lineage>
</organism>